<dbReference type="InterPro" id="IPR003593">
    <property type="entry name" value="AAA+_ATPase"/>
</dbReference>
<dbReference type="PANTHER" id="PTHR37291">
    <property type="entry name" value="5-METHYLCYTOSINE-SPECIFIC RESTRICTION ENZYME B"/>
    <property type="match status" value="1"/>
</dbReference>
<keyword evidence="3" id="KW-1185">Reference proteome</keyword>
<accession>A0A243QED0</accession>
<dbReference type="OrthoDB" id="9781481at2"/>
<dbReference type="AlphaFoldDB" id="A0A243QED0"/>
<dbReference type="CDD" id="cd00009">
    <property type="entry name" value="AAA"/>
    <property type="match status" value="1"/>
</dbReference>
<dbReference type="Gene3D" id="3.40.50.300">
    <property type="entry name" value="P-loop containing nucleotide triphosphate hydrolases"/>
    <property type="match status" value="1"/>
</dbReference>
<dbReference type="GO" id="GO:0016887">
    <property type="term" value="F:ATP hydrolysis activity"/>
    <property type="evidence" value="ECO:0007669"/>
    <property type="project" value="InterPro"/>
</dbReference>
<proteinExistence type="predicted"/>
<comment type="caution">
    <text evidence="2">The sequence shown here is derived from an EMBL/GenBank/DDBJ whole genome shotgun (WGS) entry which is preliminary data.</text>
</comment>
<dbReference type="InterPro" id="IPR027417">
    <property type="entry name" value="P-loop_NTPase"/>
</dbReference>
<dbReference type="RefSeq" id="WP_086534282.1">
    <property type="nucleotide sequence ID" value="NZ_NGFO01000004.1"/>
</dbReference>
<dbReference type="GO" id="GO:0005524">
    <property type="term" value="F:ATP binding"/>
    <property type="evidence" value="ECO:0007669"/>
    <property type="project" value="InterPro"/>
</dbReference>
<dbReference type="SUPFAM" id="SSF52540">
    <property type="entry name" value="P-loop containing nucleoside triphosphate hydrolases"/>
    <property type="match status" value="1"/>
</dbReference>
<organism evidence="2 3">
    <name type="scientific">Gordonia lacunae</name>
    <dbReference type="NCBI Taxonomy" id="417102"/>
    <lineage>
        <taxon>Bacteria</taxon>
        <taxon>Bacillati</taxon>
        <taxon>Actinomycetota</taxon>
        <taxon>Actinomycetes</taxon>
        <taxon>Mycobacteriales</taxon>
        <taxon>Gordoniaceae</taxon>
        <taxon>Gordonia</taxon>
    </lineage>
</organism>
<dbReference type="InterPro" id="IPR011704">
    <property type="entry name" value="ATPase_dyneun-rel_AAA"/>
</dbReference>
<evidence type="ECO:0000313" key="2">
    <source>
        <dbReference type="EMBL" id="OUC80092.1"/>
    </source>
</evidence>
<dbReference type="STRING" id="417102.CA982_05220"/>
<dbReference type="SMART" id="SM00382">
    <property type="entry name" value="AAA"/>
    <property type="match status" value="1"/>
</dbReference>
<dbReference type="PANTHER" id="PTHR37291:SF1">
    <property type="entry name" value="TYPE IV METHYL-DIRECTED RESTRICTION ENZYME ECOKMCRB SUBUNIT"/>
    <property type="match status" value="1"/>
</dbReference>
<dbReference type="Proteomes" id="UP000194632">
    <property type="component" value="Unassembled WGS sequence"/>
</dbReference>
<reference evidence="2 3" key="1">
    <citation type="submission" date="2017-05" db="EMBL/GenBank/DDBJ databases">
        <title>Biotechnological potential of actinobacteria isolated from South African environments.</title>
        <authorList>
            <person name="Le Roes-Hill M."/>
            <person name="Prins A."/>
            <person name="Durrell K.A."/>
        </authorList>
    </citation>
    <scope>NUCLEOTIDE SEQUENCE [LARGE SCALE GENOMIC DNA]</scope>
    <source>
        <strain evidence="2">BS2</strain>
    </source>
</reference>
<evidence type="ECO:0000259" key="1">
    <source>
        <dbReference type="SMART" id="SM00382"/>
    </source>
</evidence>
<dbReference type="Pfam" id="PF07728">
    <property type="entry name" value="AAA_5"/>
    <property type="match status" value="1"/>
</dbReference>
<sequence>MTQPVSPFPTKSELTRPLLELMSNDQTWSRAELKDSVADAFRLPPKLRDETVKSGGTRLETRVSWALHNLKLSGAVEATGPGRTHITSYGHQLLSEHPERLTSADLEASPQYLDDSSAADDDENLPVCWFVGAVFGNAPGDEAYDHTDQFRTQGRWHAGGPHKYAEQILTMKPGDRIAIKAAFTRKHGLPFDINGKTASVMSVKAIGIITRNLGDGDGVEVEWSTDGLLPEEDWYFWTSRSTVWAVRPSTWKSKALIAFAFDGVEQDFGRFLAEPYWQKKYGLAAKPARDHDDSTRLAEEVPDEPAYTVDDIVNDGCFVSTSELNGYLSALKRKKNLILQGPPGTGKTWLAKRLAYAIIERKDRSLIHALQFHPTVSYEDFVRGWRPSGDGKLTLTDGVFLEVIDAAVNEPDNNHVLVIEEINRANLAQVMGELLTLLEVDKRKPSEALQLAYSRPDEDPVFIPENLYLIGTMNLADRSLAIVDFALRRRFAFADLSPQFNAAWQEWVSTRNGVDKTVLTGLATRIGALNARIADDRSLGAQYCIGHSFFTPTTDAPINDASAWLRGVVEQEIRPLLGEYWFDDLTRVETETAKLIGA</sequence>
<dbReference type="InterPro" id="IPR025745">
    <property type="entry name" value="Mrr-like_N_dom"/>
</dbReference>
<name>A0A243QED0_9ACTN</name>
<dbReference type="InterPro" id="IPR052934">
    <property type="entry name" value="Methyl-DNA_Rec/Restrict_Enz"/>
</dbReference>
<dbReference type="EMBL" id="NGFO01000004">
    <property type="protein sequence ID" value="OUC80092.1"/>
    <property type="molecule type" value="Genomic_DNA"/>
</dbReference>
<protein>
    <submittedName>
        <fullName evidence="2">AAA family ATPase</fullName>
    </submittedName>
</protein>
<dbReference type="Pfam" id="PF14338">
    <property type="entry name" value="Mrr_N"/>
    <property type="match status" value="1"/>
</dbReference>
<dbReference type="REBASE" id="237272">
    <property type="entry name" value="GlaBS2McrBCP"/>
</dbReference>
<feature type="domain" description="AAA+ ATPase" evidence="1">
    <location>
        <begin position="333"/>
        <end position="497"/>
    </location>
</feature>
<evidence type="ECO:0000313" key="3">
    <source>
        <dbReference type="Proteomes" id="UP000194632"/>
    </source>
</evidence>
<gene>
    <name evidence="2" type="ORF">CA982_05220</name>
</gene>